<name>A0A327RQH5_9FLAO</name>
<proteinExistence type="predicted"/>
<dbReference type="InterPro" id="IPR044023">
    <property type="entry name" value="Ig_7"/>
</dbReference>
<accession>A0A327RQH5</accession>
<evidence type="ECO:0000313" key="3">
    <source>
        <dbReference type="Proteomes" id="UP000248703"/>
    </source>
</evidence>
<dbReference type="RefSeq" id="WP_111658834.1">
    <property type="nucleotide sequence ID" value="NZ_QLLO01000001.1"/>
</dbReference>
<dbReference type="Gene3D" id="2.60.40.10">
    <property type="entry name" value="Immunoglobulins"/>
    <property type="match status" value="1"/>
</dbReference>
<gene>
    <name evidence="2" type="ORF">LY08_00488</name>
</gene>
<evidence type="ECO:0000313" key="2">
    <source>
        <dbReference type="EMBL" id="RAJ18212.1"/>
    </source>
</evidence>
<sequence length="1567" mass="163981">MKTKSLFGKVAVAITYLIVFLSGISNTYAQCPTITDSNPIVCDASGLIFDDLNIYATSSNGIIWYDQPTNGNPFNGSQLVNEGTYYADDNTGSCGVRNSITVSFQVPPTGQNLDAIFCDNENATIQTYIDQELQSHIPIGGSVAVYYDVNLTSQANSTDVIPLGATNYFIVFIDSSGCESQIEPGSTAVFSAPADPTPADPQEFCSDTNPTVGDLDPGTTGSFSWYQNINGSGDPILPALPNGTPLINGNTYYVQVNDLFCNSNTVPVTVIINDPVDPGMSNTLEYCEDSIPTSDFNLYDVLGGTPDTTGSWSGPLPTTGGHLGTVNISTLTAPGDYVFTYTVPSTGVCPDGVSTVTITIYPVLSSGVPSAANPATFCVADLPAAYDLFLLLDNEDPNGQWSQNGTNLTSPADLTGLTPGTYDFIYTQNLAPNPCPEESTTVQVVVLQDPEAGNAINQVFCENDLAANSPFDLFNALDGTQDNNNGVWTDAANVVVSNPIDISTFTVAGSPYSFTYTIDNGTCMDSETITITVEPAPESGTPVATFPEFCEGEAPSNFDLFDLLDNEDQTGTWYLGTDNTGSTIANPVDLSGYTDGTYNFTFDVDAIGSCDDVLVTVQVTINPLPNTGVPTPATFCENDLAANSPLDLLGQLSGQDAGGTWTDDNATGALSGTNVDLTILTIGSYNFSYTITDANGCTNSSTVVITVEEAPESGNALMPVEFCENEVAANSPFDLFSLLDGTQDNNGTWYVGSDTSGSVATNPVDISGLTTGTYDYTYSVPIIGSCSDVDVTVQIIINPIPNTGVPTPATFCENDLAANSPLDLLGQLSGQDAGGTWTDDDATGALSGTDVDLTLLTIGSYNFTYTITANGCTNSSTVVITVEDAPESGTVNAPAEFCLADITTGQTFNLFDLLTDEDQTGTWTDDDATGALTANTVALDALSTGTFNFTFDVDAIGTCDDVLVTVSIIINDTPAPTVNANQSFCDNATVADLTATGNSIQWYDDATGGVALADTTVLVDGENYFASQIDPVTGCESSTRSEVIVTINPTPNPGNPATTPISVCNDNNAVDLNTGLDGTQDTGGVWQDDDATGALSGNILDATGLTAGSYNFTYLVTATAPCIDQSTTITITVSEPLNAGTDAILDVCDDSGTTDLFTLLGTADTGGTWSPTLTSGTGVFDPLLDAEGTYTYSLINACGIDSADVIVTVTQAPNAGLDGSFDICVVDIDTTNSTLDLLTVLQGTPDATGTFVNNDGAAGFSGTQLDLTAVAVGTYTFTYSVTAMSPCTTDATSIATVTVNDSPSVTIIDANPEFCSSENPTIADLNASVSGTNIVWYEDANSTTPLDATDALPLGTEDYFATQSTGSGCESSVRIQVNATVNDVPTPTLIDPNQELCINDAPTINDLTLNISEYDSTLNNVIWYDAATGGSAYNSTALLIVGSTYFAVLVDASTGCESSVRLQVTPDLTGCGLLVIPDGFSPNGDGTNDTFDIDNVNILYPNFEIEIFNRYGNIVYKGNASTPRFDGRSNQSGSMNQEELPVGVYFYVFNFNDGINKPKQGRLYLSR</sequence>
<dbReference type="Pfam" id="PF13585">
    <property type="entry name" value="CHU_C"/>
    <property type="match status" value="1"/>
</dbReference>
<keyword evidence="3" id="KW-1185">Reference proteome</keyword>
<dbReference type="InterPro" id="IPR035986">
    <property type="entry name" value="PKD_dom_sf"/>
</dbReference>
<comment type="caution">
    <text evidence="2">The sequence shown here is derived from an EMBL/GenBank/DDBJ whole genome shotgun (WGS) entry which is preliminary data.</text>
</comment>
<protein>
    <submittedName>
        <fullName evidence="2">Gliding motility-associated-like protein</fullName>
    </submittedName>
</protein>
<dbReference type="InterPro" id="IPR013783">
    <property type="entry name" value="Ig-like_fold"/>
</dbReference>
<dbReference type="Pfam" id="PF19081">
    <property type="entry name" value="Ig_7"/>
    <property type="match status" value="2"/>
</dbReference>
<dbReference type="OrthoDB" id="1236981at2"/>
<dbReference type="NCBIfam" id="TIGR04131">
    <property type="entry name" value="Bac_Flav_CTERM"/>
    <property type="match status" value="1"/>
</dbReference>
<dbReference type="EMBL" id="QLLO01000001">
    <property type="protein sequence ID" value="RAJ18212.1"/>
    <property type="molecule type" value="Genomic_DNA"/>
</dbReference>
<evidence type="ECO:0000259" key="1">
    <source>
        <dbReference type="Pfam" id="PF19081"/>
    </source>
</evidence>
<feature type="domain" description="Ig-like" evidence="1">
    <location>
        <begin position="975"/>
        <end position="1049"/>
    </location>
</feature>
<reference evidence="2 3" key="1">
    <citation type="submission" date="2018-06" db="EMBL/GenBank/DDBJ databases">
        <title>Genomic Encyclopedia of Archaeal and Bacterial Type Strains, Phase II (KMG-II): from individual species to whole genera.</title>
        <authorList>
            <person name="Goeker M."/>
        </authorList>
    </citation>
    <scope>NUCLEOTIDE SEQUENCE [LARGE SCALE GENOMIC DNA]</scope>
    <source>
        <strain evidence="2 3">DSM 24464</strain>
    </source>
</reference>
<organism evidence="2 3">
    <name type="scientific">Olleya aquimaris</name>
    <dbReference type="NCBI Taxonomy" id="639310"/>
    <lineage>
        <taxon>Bacteria</taxon>
        <taxon>Pseudomonadati</taxon>
        <taxon>Bacteroidota</taxon>
        <taxon>Flavobacteriia</taxon>
        <taxon>Flavobacteriales</taxon>
        <taxon>Flavobacteriaceae</taxon>
    </lineage>
</organism>
<dbReference type="Proteomes" id="UP000248703">
    <property type="component" value="Unassembled WGS sequence"/>
</dbReference>
<dbReference type="SUPFAM" id="SSF49299">
    <property type="entry name" value="PKD domain"/>
    <property type="match status" value="1"/>
</dbReference>
<feature type="domain" description="Ig-like" evidence="1">
    <location>
        <begin position="1303"/>
        <end position="1382"/>
    </location>
</feature>
<dbReference type="InterPro" id="IPR026341">
    <property type="entry name" value="T9SS_type_B"/>
</dbReference>